<accession>A0ABQ6AFD4</accession>
<sequence>MILNIVQNVAGLGGQDRDFSSILWFYRDNGMRHYLAIGMGQYQNMTPEAYKI</sequence>
<comment type="caution">
    <text evidence="1">The sequence shown here is derived from an EMBL/GenBank/DDBJ whole genome shotgun (WGS) entry which is preliminary data.</text>
</comment>
<dbReference type="Proteomes" id="UP001156641">
    <property type="component" value="Unassembled WGS sequence"/>
</dbReference>
<proteinExistence type="predicted"/>
<gene>
    <name evidence="1" type="ORF">GCM10010909_35010</name>
</gene>
<evidence type="ECO:0000313" key="1">
    <source>
        <dbReference type="EMBL" id="GLR68819.1"/>
    </source>
</evidence>
<protein>
    <submittedName>
        <fullName evidence="1">Uncharacterized protein</fullName>
    </submittedName>
</protein>
<organism evidence="1 2">
    <name type="scientific">Acidocella aquatica</name>
    <dbReference type="NCBI Taxonomy" id="1922313"/>
    <lineage>
        <taxon>Bacteria</taxon>
        <taxon>Pseudomonadati</taxon>
        <taxon>Pseudomonadota</taxon>
        <taxon>Alphaproteobacteria</taxon>
        <taxon>Acetobacterales</taxon>
        <taxon>Acidocellaceae</taxon>
        <taxon>Acidocella</taxon>
    </lineage>
</organism>
<reference evidence="2" key="1">
    <citation type="journal article" date="2019" name="Int. J. Syst. Evol. Microbiol.">
        <title>The Global Catalogue of Microorganisms (GCM) 10K type strain sequencing project: providing services to taxonomists for standard genome sequencing and annotation.</title>
        <authorList>
            <consortium name="The Broad Institute Genomics Platform"/>
            <consortium name="The Broad Institute Genome Sequencing Center for Infectious Disease"/>
            <person name="Wu L."/>
            <person name="Ma J."/>
        </authorList>
    </citation>
    <scope>NUCLEOTIDE SEQUENCE [LARGE SCALE GENOMIC DNA]</scope>
    <source>
        <strain evidence="2">NBRC 112502</strain>
    </source>
</reference>
<evidence type="ECO:0000313" key="2">
    <source>
        <dbReference type="Proteomes" id="UP001156641"/>
    </source>
</evidence>
<dbReference type="EMBL" id="BSOS01000095">
    <property type="protein sequence ID" value="GLR68819.1"/>
    <property type="molecule type" value="Genomic_DNA"/>
</dbReference>
<name>A0ABQ6AFD4_9PROT</name>
<keyword evidence="2" id="KW-1185">Reference proteome</keyword>